<dbReference type="GO" id="GO:0006355">
    <property type="term" value="P:regulation of DNA-templated transcription"/>
    <property type="evidence" value="ECO:0007669"/>
    <property type="project" value="InterPro"/>
</dbReference>
<dbReference type="EMBL" id="DSUT01000050">
    <property type="protein sequence ID" value="HGK27867.1"/>
    <property type="molecule type" value="Genomic_DNA"/>
</dbReference>
<gene>
    <name evidence="2" type="ORF">ENS41_02815</name>
</gene>
<proteinExistence type="predicted"/>
<dbReference type="AlphaFoldDB" id="A0A7C4CBR7"/>
<reference evidence="2" key="1">
    <citation type="journal article" date="2020" name="mSystems">
        <title>Genome- and Community-Level Interaction Insights into Carbon Utilization and Element Cycling Functions of Hydrothermarchaeota in Hydrothermal Sediment.</title>
        <authorList>
            <person name="Zhou Z."/>
            <person name="Liu Y."/>
            <person name="Xu W."/>
            <person name="Pan J."/>
            <person name="Luo Z.H."/>
            <person name="Li M."/>
        </authorList>
    </citation>
    <scope>NUCLEOTIDE SEQUENCE [LARGE SCALE GENOMIC DNA]</scope>
    <source>
        <strain evidence="2">SpSt-488</strain>
    </source>
</reference>
<dbReference type="InterPro" id="IPR000551">
    <property type="entry name" value="MerR-type_HTH_dom"/>
</dbReference>
<organism evidence="2">
    <name type="scientific">candidate division WOR-3 bacterium</name>
    <dbReference type="NCBI Taxonomy" id="2052148"/>
    <lineage>
        <taxon>Bacteria</taxon>
        <taxon>Bacteria division WOR-3</taxon>
    </lineage>
</organism>
<dbReference type="SUPFAM" id="SSF46955">
    <property type="entry name" value="Putative DNA-binding domain"/>
    <property type="match status" value="1"/>
</dbReference>
<dbReference type="GO" id="GO:0003677">
    <property type="term" value="F:DNA binding"/>
    <property type="evidence" value="ECO:0007669"/>
    <property type="project" value="InterPro"/>
</dbReference>
<dbReference type="InterPro" id="IPR009061">
    <property type="entry name" value="DNA-bd_dom_put_sf"/>
</dbReference>
<comment type="caution">
    <text evidence="2">The sequence shown here is derived from an EMBL/GenBank/DDBJ whole genome shotgun (WGS) entry which is preliminary data.</text>
</comment>
<name>A0A7C4CBR7_UNCW3</name>
<feature type="domain" description="HTH merR-type" evidence="1">
    <location>
        <begin position="6"/>
        <end position="75"/>
    </location>
</feature>
<dbReference type="PROSITE" id="PS50937">
    <property type="entry name" value="HTH_MERR_2"/>
    <property type="match status" value="1"/>
</dbReference>
<accession>A0A7C4CBR7</accession>
<dbReference type="Pfam" id="PF13411">
    <property type="entry name" value="MerR_1"/>
    <property type="match status" value="1"/>
</dbReference>
<evidence type="ECO:0000313" key="2">
    <source>
        <dbReference type="EMBL" id="HGK27867.1"/>
    </source>
</evidence>
<dbReference type="SMART" id="SM00422">
    <property type="entry name" value="HTH_MERR"/>
    <property type="match status" value="1"/>
</dbReference>
<dbReference type="Gene3D" id="1.10.1660.10">
    <property type="match status" value="1"/>
</dbReference>
<evidence type="ECO:0000259" key="1">
    <source>
        <dbReference type="PROSITE" id="PS50937"/>
    </source>
</evidence>
<protein>
    <submittedName>
        <fullName evidence="2">MerR family transcriptional regulator</fullName>
    </submittedName>
</protein>
<sequence>MTARRFYSVSDACRRLGIEPHVLRYWEKEFEFSFKRNSAGRRVVSSQQLKKLELIRHLLHKEGLTVRGARRRLAATLSAPPTSASGSDTRELLLWLKQELLSLRAALEAGD</sequence>